<feature type="chain" id="PRO_5012851168" evidence="7">
    <location>
        <begin position="20"/>
        <end position="579"/>
    </location>
</feature>
<dbReference type="InterPro" id="IPR023828">
    <property type="entry name" value="Peptidase_S8_Ser-AS"/>
</dbReference>
<dbReference type="Proteomes" id="UP000215196">
    <property type="component" value="Chromosome 1"/>
</dbReference>
<proteinExistence type="inferred from homology"/>
<dbReference type="PROSITE" id="PS51892">
    <property type="entry name" value="SUBTILASE"/>
    <property type="match status" value="1"/>
</dbReference>
<dbReference type="PROSITE" id="PS00138">
    <property type="entry name" value="SUBTILASE_SER"/>
    <property type="match status" value="1"/>
</dbReference>
<dbReference type="PROSITE" id="PS00137">
    <property type="entry name" value="SUBTILASE_HIS"/>
    <property type="match status" value="1"/>
</dbReference>
<reference evidence="9 10" key="1">
    <citation type="submission" date="2017-06" db="EMBL/GenBank/DDBJ databases">
        <authorList>
            <consortium name="Pathogen Informatics"/>
        </authorList>
    </citation>
    <scope>NUCLEOTIDE SEQUENCE [LARGE SCALE GENOMIC DNA]</scope>
    <source>
        <strain evidence="9 10">NCTC13490</strain>
    </source>
</reference>
<feature type="signal peptide" evidence="7">
    <location>
        <begin position="1"/>
        <end position="19"/>
    </location>
</feature>
<dbReference type="PANTHER" id="PTHR43806">
    <property type="entry name" value="PEPTIDASE S8"/>
    <property type="match status" value="1"/>
</dbReference>
<evidence type="ECO:0000313" key="10">
    <source>
        <dbReference type="Proteomes" id="UP000215196"/>
    </source>
</evidence>
<dbReference type="InterPro" id="IPR050131">
    <property type="entry name" value="Peptidase_S8_subtilisin-like"/>
</dbReference>
<dbReference type="AlphaFoldDB" id="A0A239XY33"/>
<keyword evidence="3 5" id="KW-0378">Hydrolase</keyword>
<keyword evidence="2 5" id="KW-0645">Protease</keyword>
<keyword evidence="7" id="KW-0732">Signal</keyword>
<dbReference type="SUPFAM" id="SSF52743">
    <property type="entry name" value="Subtilisin-like"/>
    <property type="match status" value="1"/>
</dbReference>
<dbReference type="EMBL" id="LT906465">
    <property type="protein sequence ID" value="SNV50993.1"/>
    <property type="molecule type" value="Genomic_DNA"/>
</dbReference>
<dbReference type="GO" id="GO:0004252">
    <property type="term" value="F:serine-type endopeptidase activity"/>
    <property type="evidence" value="ECO:0007669"/>
    <property type="project" value="UniProtKB-UniRule"/>
</dbReference>
<dbReference type="InterPro" id="IPR022398">
    <property type="entry name" value="Peptidase_S8_His-AS"/>
</dbReference>
<feature type="active site" description="Charge relay system" evidence="5">
    <location>
        <position position="302"/>
    </location>
</feature>
<feature type="active site" description="Charge relay system" evidence="5">
    <location>
        <position position="75"/>
    </location>
</feature>
<evidence type="ECO:0000256" key="7">
    <source>
        <dbReference type="SAM" id="SignalP"/>
    </source>
</evidence>
<evidence type="ECO:0000256" key="5">
    <source>
        <dbReference type="PROSITE-ProRule" id="PRU01240"/>
    </source>
</evidence>
<accession>A0A239XY33</accession>
<name>A0A239XY33_9FLAO</name>
<feature type="domain" description="Peptidase S8/S53" evidence="8">
    <location>
        <begin position="67"/>
        <end position="511"/>
    </location>
</feature>
<keyword evidence="4 5" id="KW-0720">Serine protease</keyword>
<protein>
    <submittedName>
        <fullName evidence="9">Cell wall-associated protease</fullName>
        <ecNumber evidence="9">3.4.21.-</ecNumber>
    </submittedName>
</protein>
<dbReference type="Pfam" id="PF00082">
    <property type="entry name" value="Peptidase_S8"/>
    <property type="match status" value="1"/>
</dbReference>
<dbReference type="PANTHER" id="PTHR43806:SF11">
    <property type="entry name" value="CEREVISIN-RELATED"/>
    <property type="match status" value="1"/>
</dbReference>
<evidence type="ECO:0000256" key="1">
    <source>
        <dbReference type="ARBA" id="ARBA00011073"/>
    </source>
</evidence>
<sequence>MKKLLISASFLAGFTAVYAQTEKTQPDPMQDRDLMTWYHKDHASTSTFGVNTQNAYKYLESRGLKPKTVVVGVLDSGVEVDHPGLVKNMWKNPNEVPNNGKDDDGNGYIDDVYGWNFLGNKTSDVDVDNMEVTRVVKKYKPIFEGPNSATNKANQANMKEEFDMYMKSKEIYNKKYPEAQQAFQNYSKIKTLIPTMVAMLNGRNLTPEVVATLRPTTQDQAIAANVLANVAQDPKFAGKSAAEVDKMLNKEIQEALDYYGPQATKQYNLDFDPRASMVGDNYEDYSERYYGNNHYEGPDAKHGTHVAGIIAGYPQGKEIQYGVAYKVAKIMTVRTVPDGDERDKDVANSIRYAVDNGAKILNMSFGKPVSPGKKYVWDAFKYAQDKGVLLVKAAGNENEDISKNVYYPTNFQNVSDPSAYFKNMIVVGASTNNSEFLRASFSNFNGKMVDVFAPGDEIYSTVPDGKYEYLQGTSMASPVVAGSAAVLLAYMPNLKPEQIIESLVKTANQSTVNAMLPTNENNRFDLISRAGGVIDLRKAAEYAYTNFYKPTSSTATPVLKKTATVKKSATKKKYPVRRK</sequence>
<evidence type="ECO:0000256" key="6">
    <source>
        <dbReference type="RuleBase" id="RU003355"/>
    </source>
</evidence>
<dbReference type="PROSITE" id="PS00136">
    <property type="entry name" value="SUBTILASE_ASP"/>
    <property type="match status" value="1"/>
</dbReference>
<gene>
    <name evidence="9" type="primary">wprA</name>
    <name evidence="9" type="ORF">SAMEA4412677_02563</name>
</gene>
<dbReference type="Gene3D" id="3.40.50.200">
    <property type="entry name" value="Peptidase S8/S53 domain"/>
    <property type="match status" value="2"/>
</dbReference>
<comment type="similarity">
    <text evidence="1 5 6">Belongs to the peptidase S8 family.</text>
</comment>
<evidence type="ECO:0000256" key="4">
    <source>
        <dbReference type="ARBA" id="ARBA00022825"/>
    </source>
</evidence>
<feature type="active site" description="Charge relay system" evidence="5">
    <location>
        <position position="474"/>
    </location>
</feature>
<evidence type="ECO:0000313" key="9">
    <source>
        <dbReference type="EMBL" id="SNV50993.1"/>
    </source>
</evidence>
<dbReference type="EC" id="3.4.21.-" evidence="9"/>
<evidence type="ECO:0000256" key="2">
    <source>
        <dbReference type="ARBA" id="ARBA00022670"/>
    </source>
</evidence>
<dbReference type="RefSeq" id="WP_095073795.1">
    <property type="nucleotide sequence ID" value="NZ_LT906465.1"/>
</dbReference>
<dbReference type="KEGG" id="ctak:4412677_02563"/>
<dbReference type="InterPro" id="IPR023827">
    <property type="entry name" value="Peptidase_S8_Asp-AS"/>
</dbReference>
<dbReference type="PRINTS" id="PR00723">
    <property type="entry name" value="SUBTILISIN"/>
</dbReference>
<dbReference type="InterPro" id="IPR000209">
    <property type="entry name" value="Peptidase_S8/S53_dom"/>
</dbReference>
<dbReference type="InterPro" id="IPR015500">
    <property type="entry name" value="Peptidase_S8_subtilisin-rel"/>
</dbReference>
<evidence type="ECO:0000256" key="3">
    <source>
        <dbReference type="ARBA" id="ARBA00022801"/>
    </source>
</evidence>
<evidence type="ECO:0000259" key="8">
    <source>
        <dbReference type="Pfam" id="PF00082"/>
    </source>
</evidence>
<organism evidence="9 10">
    <name type="scientific">Chryseobacterium taklimakanense</name>
    <dbReference type="NCBI Taxonomy" id="536441"/>
    <lineage>
        <taxon>Bacteria</taxon>
        <taxon>Pseudomonadati</taxon>
        <taxon>Bacteroidota</taxon>
        <taxon>Flavobacteriia</taxon>
        <taxon>Flavobacteriales</taxon>
        <taxon>Weeksellaceae</taxon>
        <taxon>Chryseobacterium group</taxon>
        <taxon>Chryseobacterium</taxon>
    </lineage>
</organism>
<dbReference type="InterPro" id="IPR036852">
    <property type="entry name" value="Peptidase_S8/S53_dom_sf"/>
</dbReference>
<keyword evidence="10" id="KW-1185">Reference proteome</keyword>
<dbReference type="GO" id="GO:0006508">
    <property type="term" value="P:proteolysis"/>
    <property type="evidence" value="ECO:0007669"/>
    <property type="project" value="UniProtKB-KW"/>
</dbReference>